<sequence>MLIKNQGYRLRYHGIACSDENELRGFLAFPAKDYLAGESLRTCNYRRDCSISMADDYFIDELYNWAWSSDILRDESVMFRIKTTKKTRGIRYNYISI</sequence>
<dbReference type="Proteomes" id="UP000011866">
    <property type="component" value="Chromosome"/>
</dbReference>
<evidence type="ECO:0000313" key="1">
    <source>
        <dbReference type="EMBL" id="CCU72171.1"/>
    </source>
</evidence>
<organism evidence="1 2">
    <name type="scientific">Thalassolituus oleivorans MIL-1</name>
    <dbReference type="NCBI Taxonomy" id="1298593"/>
    <lineage>
        <taxon>Bacteria</taxon>
        <taxon>Pseudomonadati</taxon>
        <taxon>Pseudomonadota</taxon>
        <taxon>Gammaproteobacteria</taxon>
        <taxon>Oceanospirillales</taxon>
        <taxon>Oceanospirillaceae</taxon>
        <taxon>Thalassolituus</taxon>
    </lineage>
</organism>
<protein>
    <submittedName>
        <fullName evidence="1">Uncharacterized protein</fullName>
    </submittedName>
</protein>
<proteinExistence type="predicted"/>
<gene>
    <name evidence="1" type="ORF">TOL_1747</name>
</gene>
<reference evidence="1 2" key="1">
    <citation type="journal article" date="2013" name="Genome Announc.">
        <title>Genome Sequence of Thalassolituus oleivorans MIL-1 (DSM 14913T).</title>
        <authorList>
            <person name="Golyshin P.N."/>
            <person name="Werner J."/>
            <person name="Chernikova T.N."/>
            <person name="Tran H."/>
            <person name="Ferrer M."/>
            <person name="Yakimov M.M."/>
            <person name="Teeling H."/>
            <person name="Golyshina O.V."/>
        </authorList>
    </citation>
    <scope>NUCLEOTIDE SEQUENCE [LARGE SCALE GENOMIC DNA]</scope>
    <source>
        <strain evidence="1 2">MIL-1</strain>
    </source>
</reference>
<dbReference type="EMBL" id="HF680312">
    <property type="protein sequence ID" value="CCU72171.1"/>
    <property type="molecule type" value="Genomic_DNA"/>
</dbReference>
<dbReference type="AlphaFoldDB" id="M5DRW3"/>
<accession>M5DRW3</accession>
<evidence type="ECO:0000313" key="2">
    <source>
        <dbReference type="Proteomes" id="UP000011866"/>
    </source>
</evidence>
<dbReference type="KEGG" id="tol:TOL_1747"/>
<dbReference type="PATRIC" id="fig|1298593.3.peg.1675"/>
<keyword evidence="2" id="KW-1185">Reference proteome</keyword>
<name>M5DRW3_9GAMM</name>
<dbReference type="HOGENOM" id="CLU_2345712_0_0_6"/>